<dbReference type="Proteomes" id="UP000677804">
    <property type="component" value="Chromosome"/>
</dbReference>
<keyword evidence="4" id="KW-1185">Reference proteome</keyword>
<organism evidence="3 4">
    <name type="scientific">Cellulomonas wangleii</name>
    <dbReference type="NCBI Taxonomy" id="2816956"/>
    <lineage>
        <taxon>Bacteria</taxon>
        <taxon>Bacillati</taxon>
        <taxon>Actinomycetota</taxon>
        <taxon>Actinomycetes</taxon>
        <taxon>Micrococcales</taxon>
        <taxon>Cellulomonadaceae</taxon>
        <taxon>Cellulomonas</taxon>
    </lineage>
</organism>
<name>A0ABX8D7A2_9CELL</name>
<evidence type="ECO:0000313" key="3">
    <source>
        <dbReference type="EMBL" id="QVI61632.1"/>
    </source>
</evidence>
<gene>
    <name evidence="3" type="ORF">KG103_14380</name>
</gene>
<dbReference type="Pfam" id="PF14016">
    <property type="entry name" value="DUF4232"/>
    <property type="match status" value="1"/>
</dbReference>
<protein>
    <submittedName>
        <fullName evidence="3">DUF4232 domain-containing protein</fullName>
    </submittedName>
</protein>
<dbReference type="InterPro" id="IPR025326">
    <property type="entry name" value="DUF4232"/>
</dbReference>
<accession>A0ABX8D7A2</accession>
<proteinExistence type="predicted"/>
<feature type="domain" description="DUF4232" evidence="2">
    <location>
        <begin position="345"/>
        <end position="476"/>
    </location>
</feature>
<sequence>MTAAPDAPAGPPPGTLPPPAAERGRLAVAAVVVLVVAVLGALALRTTPLRAVLDAGGCTVLAGERDVRPPEVVRGAAARVHEAVGGATATVTTTCRLVDTTAPTGLGAPDPAADPAAWEVGVDAEVVGIEALPAAAEAVLGAVTAGPGAWRLDVHDAARTLAVALAPGGDADLAVDALAVRRVPGVDEVWFGPEAGRVVVAGGEAVADALAAVAGRDLPVTTVEALDHWLEVAQVHPGAWPDAEAVALAVDVAAWEGVWRVVLRGGEPASPDLTVHADDDAHRSHVASRLASTLRTGPPLGYHVTTDAGTLDGVLAGPDAAGADAPDAGAPDASGEAAPAGVPACTGDGLRLEVAAVDAALGARFLVLRATWTGAAPCVLSGVPTLAFTRESGTRTPDLTQLPDLVAPDVPPQVVLGPGAAALAQVRWRAMSTSQDPDVAVVVTVRAVRDGPAVDLVPPVTLDVLAGATVEVGPWRFDEGLLDPEE</sequence>
<feature type="region of interest" description="Disordered" evidence="1">
    <location>
        <begin position="317"/>
        <end position="340"/>
    </location>
</feature>
<evidence type="ECO:0000313" key="4">
    <source>
        <dbReference type="Proteomes" id="UP000677804"/>
    </source>
</evidence>
<dbReference type="RefSeq" id="WP_207339209.1">
    <property type="nucleotide sequence ID" value="NZ_CP074405.1"/>
</dbReference>
<evidence type="ECO:0000256" key="1">
    <source>
        <dbReference type="SAM" id="MobiDB-lite"/>
    </source>
</evidence>
<reference evidence="3 4" key="1">
    <citation type="submission" date="2021-05" db="EMBL/GenBank/DDBJ databases">
        <title>Novel species in genus Cellulomonas.</title>
        <authorList>
            <person name="Zhang G."/>
        </authorList>
    </citation>
    <scope>NUCLEOTIDE SEQUENCE [LARGE SCALE GENOMIC DNA]</scope>
    <source>
        <strain evidence="4">zg-ZUI222</strain>
    </source>
</reference>
<dbReference type="EMBL" id="CP074405">
    <property type="protein sequence ID" value="QVI61632.1"/>
    <property type="molecule type" value="Genomic_DNA"/>
</dbReference>
<evidence type="ECO:0000259" key="2">
    <source>
        <dbReference type="Pfam" id="PF14016"/>
    </source>
</evidence>